<evidence type="ECO:0000313" key="3">
    <source>
        <dbReference type="Proteomes" id="UP000188354"/>
    </source>
</evidence>
<feature type="compositionally biased region" description="Low complexity" evidence="1">
    <location>
        <begin position="30"/>
        <end position="39"/>
    </location>
</feature>
<protein>
    <submittedName>
        <fullName evidence="2">Uncharacterized protein</fullName>
    </submittedName>
</protein>
<reference evidence="2 3" key="1">
    <citation type="journal article" date="2017" name="Plant Biotechnol. J.">
        <title>A comprehensive draft genome sequence for lupin (Lupinus angustifolius), an emerging health food: insights into plant-microbe interactions and legume evolution.</title>
        <authorList>
            <person name="Hane J.K."/>
            <person name="Ming Y."/>
            <person name="Kamphuis L.G."/>
            <person name="Nelson M.N."/>
            <person name="Garg G."/>
            <person name="Atkins C.A."/>
            <person name="Bayer P.E."/>
            <person name="Bravo A."/>
            <person name="Bringans S."/>
            <person name="Cannon S."/>
            <person name="Edwards D."/>
            <person name="Foley R."/>
            <person name="Gao L.L."/>
            <person name="Harrison M.J."/>
            <person name="Huang W."/>
            <person name="Hurgobin B."/>
            <person name="Li S."/>
            <person name="Liu C.W."/>
            <person name="McGrath A."/>
            <person name="Morahan G."/>
            <person name="Murray J."/>
            <person name="Weller J."/>
            <person name="Jian J."/>
            <person name="Singh K.B."/>
        </authorList>
    </citation>
    <scope>NUCLEOTIDE SEQUENCE [LARGE SCALE GENOMIC DNA]</scope>
    <source>
        <strain evidence="3">cv. Tanjil</strain>
        <tissue evidence="2">Whole plant</tissue>
    </source>
</reference>
<keyword evidence="3" id="KW-1185">Reference proteome</keyword>
<evidence type="ECO:0000313" key="2">
    <source>
        <dbReference type="EMBL" id="OIW07516.1"/>
    </source>
</evidence>
<accession>A0A1J7H4H8</accession>
<dbReference type="Proteomes" id="UP000188354">
    <property type="component" value="Chromosome LG07"/>
</dbReference>
<dbReference type="STRING" id="3871.A0A1J7H4H8"/>
<dbReference type="Gramene" id="OIW07516">
    <property type="protein sequence ID" value="OIW07516"/>
    <property type="gene ID" value="TanjilG_14462"/>
</dbReference>
<proteinExistence type="predicted"/>
<gene>
    <name evidence="2" type="ORF">TanjilG_14462</name>
</gene>
<dbReference type="PANTHER" id="PTHR33356">
    <property type="entry name" value="TIP41-LIKE PROTEIN"/>
    <property type="match status" value="1"/>
</dbReference>
<organism evidence="2 3">
    <name type="scientific">Lupinus angustifolius</name>
    <name type="common">Narrow-leaved blue lupine</name>
    <dbReference type="NCBI Taxonomy" id="3871"/>
    <lineage>
        <taxon>Eukaryota</taxon>
        <taxon>Viridiplantae</taxon>
        <taxon>Streptophyta</taxon>
        <taxon>Embryophyta</taxon>
        <taxon>Tracheophyta</taxon>
        <taxon>Spermatophyta</taxon>
        <taxon>Magnoliopsida</taxon>
        <taxon>eudicotyledons</taxon>
        <taxon>Gunneridae</taxon>
        <taxon>Pentapetalae</taxon>
        <taxon>rosids</taxon>
        <taxon>fabids</taxon>
        <taxon>Fabales</taxon>
        <taxon>Fabaceae</taxon>
        <taxon>Papilionoideae</taxon>
        <taxon>50 kb inversion clade</taxon>
        <taxon>genistoids sensu lato</taxon>
        <taxon>core genistoids</taxon>
        <taxon>Genisteae</taxon>
        <taxon>Lupinus</taxon>
    </lineage>
</organism>
<sequence length="394" mass="43982">MVENLDDGEFWLPSQFLSDDDDETFESSKTKSNVNNNGVSSVEETLFSSEFGYGGLYVVPSYRSSPFSGSSETESDEDEQHQIAEFNRLNARSNIESDFSNTKKSKGNLFSGSPQSTLCGFGSGCGKCCKGSSQGSPNSVCNNMSSARTTWDLLHAAAGEVERMRLNQQETSYPFHNRKPLVGGLFTQQSLSHQQLQMAQFDMMRKQQMYAQQKNNQQNNGSSSLWGVYQHRQSHKNLMVAPDRGGRTNNKPHDLSSTAWPSLQHAKQIQNQNHQQQFGSNGNGMRAIFLGGGRRESTGTGVFLPRPATESRKKPACSTALVPERVVQALNKKKMGDIVGCQQQNLHHFNATSNMENAGPRYRSNYAIFQQKKNLRPQPAMNHEISLLPQEWTY</sequence>
<dbReference type="OMA" id="INRSNAM"/>
<feature type="region of interest" description="Disordered" evidence="1">
    <location>
        <begin position="266"/>
        <end position="309"/>
    </location>
</feature>
<dbReference type="PANTHER" id="PTHR33356:SF5">
    <property type="entry name" value="TIP41-LIKE PROTEIN"/>
    <property type="match status" value="1"/>
</dbReference>
<feature type="compositionally biased region" description="Low complexity" evidence="1">
    <location>
        <begin position="268"/>
        <end position="284"/>
    </location>
</feature>
<feature type="region of interest" description="Disordered" evidence="1">
    <location>
        <begin position="13"/>
        <end position="39"/>
    </location>
</feature>
<evidence type="ECO:0000256" key="1">
    <source>
        <dbReference type="SAM" id="MobiDB-lite"/>
    </source>
</evidence>
<name>A0A1J7H4H8_LUPAN</name>
<dbReference type="AlphaFoldDB" id="A0A1J7H4H8"/>
<dbReference type="EMBL" id="CM007367">
    <property type="protein sequence ID" value="OIW07516.1"/>
    <property type="molecule type" value="Genomic_DNA"/>
</dbReference>